<gene>
    <name evidence="1" type="ORF">QAD02_006610</name>
</gene>
<sequence>MSLESHLQDFMHTGTKDGLSKFGYNIVKNLAEMHNASMVISEYSKWTPGNAEGPLARALHYGEIDFSATPIGINIARVRIMRFVYACWPFRTCFIFRSPEVSDIKIHEILSPFGTDVWKLSGMVSVFFVVTLSMSLSHESIEMSRNSFSNSFLITIGCICQQGTNFKLELISTRIEFFSIMIFALIIYTYYSASIVSARINEPIIKINDSLDSLAMTDLRVASEPMIYFNFLMEERANGTELFIERKWNAVADDKKFIPPEKGMQLVKAGGFAYHVHPDVGYPYANRLYSNREICELTEVHLAKPTARVIAVPYNSSFTEISKIGFDKMTEVGIRDRQLHMWKARRPVCNRDNLNISSVTIPVNGKMPARKKKSYTIKCSVVGCHNEKKFHFPKDPILKKKWLQAIRRENFTPNHRTHGLCPQHFSSSDFTHSDLHMLAWQRSKIRSGAVPSIFPWNDPTLTCIDFYEESVVDPQSEVSQNDENVSEVHSLHQTCVALATSNGLSCENDDQENNINGHGEPMSNNGPVSCGPSNDHLSYCLPSEEVDSARLMSKPSISTKNQILELENASHDMHDLENIPFLESETFNTDEIHSSESEVTDGTMFCNVLDHYEEVVDLACDAADEQLNPNKGGDEEFQDTQTSDNVLPQENMNPDCNTQVHKGYDIENFRHRSEAILHFTGLENYDKFMLVLQTLGPAAYHLKYVRNSFVGNISIPNQFFIVLWKLRRNECDLSLAIHFNIRRISVGVIFITWINFMSQHWSLIDLWPSRDLVELYMPDNFKENHRSTRVIIDGTEFPIQRPRDPRLQQSSFSVYKNENTMKALLGFTPGGLMAYHSPAYGGSTSDRQILERCDLLKKCEPGDSIMADKGFSVQDICAPYGVTCKTPNFVKKGCLTHEKVMTDRHLSKLRVHVERGIGLMKTFRILKSPLNHNYVKLASEIVGICVMLSNFKENIMVPRDGLKK</sequence>
<organism evidence="1 2">
    <name type="scientific">Eretmocerus hayati</name>
    <dbReference type="NCBI Taxonomy" id="131215"/>
    <lineage>
        <taxon>Eukaryota</taxon>
        <taxon>Metazoa</taxon>
        <taxon>Ecdysozoa</taxon>
        <taxon>Arthropoda</taxon>
        <taxon>Hexapoda</taxon>
        <taxon>Insecta</taxon>
        <taxon>Pterygota</taxon>
        <taxon>Neoptera</taxon>
        <taxon>Endopterygota</taxon>
        <taxon>Hymenoptera</taxon>
        <taxon>Apocrita</taxon>
        <taxon>Proctotrupomorpha</taxon>
        <taxon>Chalcidoidea</taxon>
        <taxon>Aphelinidae</taxon>
        <taxon>Aphelininae</taxon>
        <taxon>Eretmocerus</taxon>
    </lineage>
</organism>
<proteinExistence type="predicted"/>
<protein>
    <submittedName>
        <fullName evidence="1">Uncharacterized protein</fullName>
    </submittedName>
</protein>
<dbReference type="Proteomes" id="UP001239111">
    <property type="component" value="Chromosome 4"/>
</dbReference>
<reference evidence="1" key="1">
    <citation type="submission" date="2023-04" db="EMBL/GenBank/DDBJ databases">
        <title>A chromosome-level genome assembly of the parasitoid wasp Eretmocerus hayati.</title>
        <authorList>
            <person name="Zhong Y."/>
            <person name="Liu S."/>
            <person name="Liu Y."/>
        </authorList>
    </citation>
    <scope>NUCLEOTIDE SEQUENCE</scope>
    <source>
        <strain evidence="1">ZJU_SS_LIU_2023</strain>
    </source>
</reference>
<evidence type="ECO:0000313" key="2">
    <source>
        <dbReference type="Proteomes" id="UP001239111"/>
    </source>
</evidence>
<comment type="caution">
    <text evidence="1">The sequence shown here is derived from an EMBL/GenBank/DDBJ whole genome shotgun (WGS) entry which is preliminary data.</text>
</comment>
<dbReference type="EMBL" id="CM056744">
    <property type="protein sequence ID" value="KAJ8664948.1"/>
    <property type="molecule type" value="Genomic_DNA"/>
</dbReference>
<keyword evidence="2" id="KW-1185">Reference proteome</keyword>
<name>A0ACC2N1T5_9HYME</name>
<evidence type="ECO:0000313" key="1">
    <source>
        <dbReference type="EMBL" id="KAJ8664948.1"/>
    </source>
</evidence>
<accession>A0ACC2N1T5</accession>